<gene>
    <name evidence="2" type="ORF">C5E00_02415</name>
</gene>
<dbReference type="GeneID" id="45849830"/>
<evidence type="ECO:0000313" key="3">
    <source>
        <dbReference type="Proteomes" id="UP000269665"/>
    </source>
</evidence>
<dbReference type="InterPro" id="IPR029492">
    <property type="entry name" value="DUF4435"/>
</dbReference>
<name>A0A8B3F4M4_PECPM</name>
<dbReference type="Proteomes" id="UP000269665">
    <property type="component" value="Unassembled WGS sequence"/>
</dbReference>
<sequence length="282" mass="32502">MTSSLTYSVNALNILHAFHSGNKIVFVEGDSDKRFWDGLYNSFGINNITTKCVNGCKVIDEYIEKIKEGATGVYVARDRDYKYLFDEPEDLINVMFSYGYSIENTYYTDDILKGIVKSLAAKDIPDDYISIDRDIIKPNINLFFKLVSFDYALFSQGVGEKIMGDSSFRFLEKQDGFQLCKKIVEPIILNAKGKIDYSIYLSYRKKLIKYKGEPLICVRGHFLTGMISNYIKEKVKNASGSKITYDNKLLESIFSNLMNINLRDDVHPHKEYYYHQVSILKK</sequence>
<accession>A0A8B3F4M4</accession>
<protein>
    <submittedName>
        <fullName evidence="2">DUF4435 domain-containing protein</fullName>
    </submittedName>
</protein>
<dbReference type="KEGG" id="ppar:A8F97_10180"/>
<dbReference type="EMBL" id="PSZG01000001">
    <property type="protein sequence ID" value="RKO75716.1"/>
    <property type="molecule type" value="Genomic_DNA"/>
</dbReference>
<evidence type="ECO:0000313" key="2">
    <source>
        <dbReference type="EMBL" id="RKO75716.1"/>
    </source>
</evidence>
<dbReference type="AlphaFoldDB" id="A0A8B3F4M4"/>
<evidence type="ECO:0000259" key="1">
    <source>
        <dbReference type="Pfam" id="PF14491"/>
    </source>
</evidence>
<reference evidence="2 3" key="1">
    <citation type="journal article" date="2018" name="BMC Genomics">
        <title>High genomic variability in the plant pathogenic bacterium Pectobacterium parmentieri deciphered from de novo assembled complete genomes.</title>
        <authorList>
            <person name="Zoledowska S."/>
            <person name="Motyka-Pomagruk A."/>
            <person name="Sledz W."/>
            <person name="Mengoni A."/>
            <person name="Lojkowska E."/>
        </authorList>
    </citation>
    <scope>NUCLEOTIDE SEQUENCE [LARGE SCALE GENOMIC DNA]</scope>
    <source>
        <strain evidence="2 3">IFB5626</strain>
    </source>
</reference>
<organism evidence="2 3">
    <name type="scientific">Pectobacterium parmentieri</name>
    <dbReference type="NCBI Taxonomy" id="1905730"/>
    <lineage>
        <taxon>Bacteria</taxon>
        <taxon>Pseudomonadati</taxon>
        <taxon>Pseudomonadota</taxon>
        <taxon>Gammaproteobacteria</taxon>
        <taxon>Enterobacterales</taxon>
        <taxon>Pectobacteriaceae</taxon>
        <taxon>Pectobacterium</taxon>
    </lineage>
</organism>
<proteinExistence type="predicted"/>
<feature type="domain" description="DUF4435" evidence="1">
    <location>
        <begin position="24"/>
        <end position="238"/>
    </location>
</feature>
<dbReference type="Pfam" id="PF14491">
    <property type="entry name" value="DUF4435"/>
    <property type="match status" value="1"/>
</dbReference>
<dbReference type="RefSeq" id="WP_033071266.1">
    <property type="nucleotide sequence ID" value="NZ_CP015749.1"/>
</dbReference>
<comment type="caution">
    <text evidence="2">The sequence shown here is derived from an EMBL/GenBank/DDBJ whole genome shotgun (WGS) entry which is preliminary data.</text>
</comment>